<dbReference type="SUPFAM" id="SSF54534">
    <property type="entry name" value="FKBP-like"/>
    <property type="match status" value="1"/>
</dbReference>
<dbReference type="InterPro" id="IPR018151">
    <property type="entry name" value="TF_GreA/GreB_CS"/>
</dbReference>
<dbReference type="InterPro" id="IPR023459">
    <property type="entry name" value="Tscrpt_elong_fac_GreA/B_fam"/>
</dbReference>
<protein>
    <submittedName>
        <fullName evidence="2">Transcription elongation factor</fullName>
    </submittedName>
</protein>
<keyword evidence="2" id="KW-0648">Protein biosynthesis</keyword>
<organism evidence="2 3">
    <name type="scientific">Sporocytophaga myxococcoides</name>
    <dbReference type="NCBI Taxonomy" id="153721"/>
    <lineage>
        <taxon>Bacteria</taxon>
        <taxon>Pseudomonadati</taxon>
        <taxon>Bacteroidota</taxon>
        <taxon>Cytophagia</taxon>
        <taxon>Cytophagales</taxon>
        <taxon>Cytophagaceae</taxon>
        <taxon>Sporocytophaga</taxon>
    </lineage>
</organism>
<dbReference type="PANTHER" id="PTHR30437:SF5">
    <property type="entry name" value="REGULATOR OF NUCLEOSIDE DIPHOSPHATE KINASE"/>
    <property type="match status" value="1"/>
</dbReference>
<reference evidence="2 3" key="1">
    <citation type="submission" date="2014-09" db="EMBL/GenBank/DDBJ databases">
        <title>Sporocytophaga myxococcoides PG-01 genome sequencing.</title>
        <authorList>
            <person name="Liu L."/>
            <person name="Gao P.J."/>
            <person name="Chen G.J."/>
            <person name="Wang L.S."/>
        </authorList>
    </citation>
    <scope>NUCLEOTIDE SEQUENCE [LARGE SCALE GENOMIC DNA]</scope>
    <source>
        <strain evidence="2 3">PG-01</strain>
    </source>
</reference>
<dbReference type="GO" id="GO:0006354">
    <property type="term" value="P:DNA-templated transcription elongation"/>
    <property type="evidence" value="ECO:0007669"/>
    <property type="project" value="TreeGrafter"/>
</dbReference>
<dbReference type="InterPro" id="IPR036953">
    <property type="entry name" value="GreA/GreB_C_sf"/>
</dbReference>
<dbReference type="InterPro" id="IPR001437">
    <property type="entry name" value="Tscrpt_elong_fac_GreA/B_C"/>
</dbReference>
<dbReference type="PROSITE" id="PS00830">
    <property type="entry name" value="GREAB_2"/>
    <property type="match status" value="1"/>
</dbReference>
<evidence type="ECO:0000259" key="1">
    <source>
        <dbReference type="Pfam" id="PF01272"/>
    </source>
</evidence>
<feature type="domain" description="Transcription elongation factor GreA/GreB C-terminal" evidence="1">
    <location>
        <begin position="48"/>
        <end position="121"/>
    </location>
</feature>
<evidence type="ECO:0000313" key="2">
    <source>
        <dbReference type="EMBL" id="GAL84484.1"/>
    </source>
</evidence>
<dbReference type="PANTHER" id="PTHR30437">
    <property type="entry name" value="TRANSCRIPTION ELONGATION FACTOR GREA"/>
    <property type="match status" value="1"/>
</dbReference>
<evidence type="ECO:0000313" key="3">
    <source>
        <dbReference type="Proteomes" id="UP000030185"/>
    </source>
</evidence>
<comment type="caution">
    <text evidence="2">The sequence shown here is derived from an EMBL/GenBank/DDBJ whole genome shotgun (WGS) entry which is preliminary data.</text>
</comment>
<proteinExistence type="predicted"/>
<dbReference type="Gene3D" id="3.10.50.30">
    <property type="entry name" value="Transcription elongation factor, GreA/GreB, C-terminal domain"/>
    <property type="match status" value="1"/>
</dbReference>
<dbReference type="GO" id="GO:0070063">
    <property type="term" value="F:RNA polymerase binding"/>
    <property type="evidence" value="ECO:0007669"/>
    <property type="project" value="InterPro"/>
</dbReference>
<dbReference type="GO" id="GO:0003677">
    <property type="term" value="F:DNA binding"/>
    <property type="evidence" value="ECO:0007669"/>
    <property type="project" value="InterPro"/>
</dbReference>
<dbReference type="EMBL" id="BBLT01000003">
    <property type="protein sequence ID" value="GAL84484.1"/>
    <property type="molecule type" value="Genomic_DNA"/>
</dbReference>
<gene>
    <name evidence="2" type="ORF">MYP_1712</name>
</gene>
<sequence>MNRLDYARIKKSIIDLKQSRAISPKELEKLNGELNAAQIVDPEKVPIDVVTMNSIVRILFRNSGKVLQFKIVYPDEANLKENKISIFSPVATALLGYRAGDEVDWIVPGGATKIFIEEIIYQPEASGNFNQ</sequence>
<keyword evidence="3" id="KW-1185">Reference proteome</keyword>
<dbReference type="STRING" id="153721.MYP_1712"/>
<dbReference type="GO" id="GO:0032784">
    <property type="term" value="P:regulation of DNA-templated transcription elongation"/>
    <property type="evidence" value="ECO:0007669"/>
    <property type="project" value="InterPro"/>
</dbReference>
<dbReference type="GO" id="GO:0003746">
    <property type="term" value="F:translation elongation factor activity"/>
    <property type="evidence" value="ECO:0007669"/>
    <property type="project" value="UniProtKB-KW"/>
</dbReference>
<keyword evidence="2" id="KW-0251">Elongation factor</keyword>
<accession>A0A098LDH5</accession>
<dbReference type="AlphaFoldDB" id="A0A098LDH5"/>
<dbReference type="eggNOG" id="COG0782">
    <property type="taxonomic scope" value="Bacteria"/>
</dbReference>
<dbReference type="Proteomes" id="UP000030185">
    <property type="component" value="Unassembled WGS sequence"/>
</dbReference>
<dbReference type="Pfam" id="PF01272">
    <property type="entry name" value="GreA_GreB"/>
    <property type="match status" value="1"/>
</dbReference>
<name>A0A098LDH5_9BACT</name>